<evidence type="ECO:0000313" key="2">
    <source>
        <dbReference type="EMBL" id="MQM26005.1"/>
    </source>
</evidence>
<protein>
    <submittedName>
        <fullName evidence="2">GNAT family N-acetyltransferase</fullName>
    </submittedName>
</protein>
<proteinExistence type="predicted"/>
<dbReference type="AlphaFoldDB" id="A0A6L5G8N7"/>
<dbReference type="RefSeq" id="WP_153025161.1">
    <property type="nucleotide sequence ID" value="NZ_WIAO01000010.1"/>
</dbReference>
<dbReference type="InterPro" id="IPR016181">
    <property type="entry name" value="Acyl_CoA_acyltransferase"/>
</dbReference>
<dbReference type="Proteomes" id="UP000477750">
    <property type="component" value="Unassembled WGS sequence"/>
</dbReference>
<dbReference type="PANTHER" id="PTHR43441">
    <property type="entry name" value="RIBOSOMAL-PROTEIN-SERINE ACETYLTRANSFERASE"/>
    <property type="match status" value="1"/>
</dbReference>
<sequence length="185" mass="20208">MPEPIPAPPGIALRPVTPADAEAIAALRSASRDHLARWEPDEDDSTYTLPGVRDSIEAALARTEAGTGRSYVILEHGRHVGGLLFNTIVLGPYVRTCSVGYWVAAAETRRGIATEAVRLAKSIAFGELELDKLRAETLPDNLASQKVLARNGFRRLGLTPCYSLTTGRLRDHVLFEILNPRTERP</sequence>
<dbReference type="PROSITE" id="PS51186">
    <property type="entry name" value="GNAT"/>
    <property type="match status" value="1"/>
</dbReference>
<dbReference type="InterPro" id="IPR051908">
    <property type="entry name" value="Ribosomal_N-acetyltransferase"/>
</dbReference>
<dbReference type="InterPro" id="IPR000182">
    <property type="entry name" value="GNAT_dom"/>
</dbReference>
<dbReference type="GO" id="GO:0008999">
    <property type="term" value="F:protein-N-terminal-alanine acetyltransferase activity"/>
    <property type="evidence" value="ECO:0007669"/>
    <property type="project" value="TreeGrafter"/>
</dbReference>
<evidence type="ECO:0000259" key="1">
    <source>
        <dbReference type="PROSITE" id="PS51186"/>
    </source>
</evidence>
<dbReference type="EMBL" id="WIAO01000010">
    <property type="protein sequence ID" value="MQM26005.1"/>
    <property type="molecule type" value="Genomic_DNA"/>
</dbReference>
<dbReference type="Pfam" id="PF13302">
    <property type="entry name" value="Acetyltransf_3"/>
    <property type="match status" value="1"/>
</dbReference>
<feature type="domain" description="N-acetyltransferase" evidence="1">
    <location>
        <begin position="11"/>
        <end position="180"/>
    </location>
</feature>
<keyword evidence="2" id="KW-0808">Transferase</keyword>
<gene>
    <name evidence="2" type="ORF">GFD30_10545</name>
</gene>
<reference evidence="2 3" key="1">
    <citation type="submission" date="2019-10" db="EMBL/GenBank/DDBJ databases">
        <title>Glycomyces albidus sp. nov., a novel actinomycete isolated from rhizosphere soil of wheat (Triticum aestivum L.).</title>
        <authorList>
            <person name="Qian L."/>
        </authorList>
    </citation>
    <scope>NUCLEOTIDE SEQUENCE [LARGE SCALE GENOMIC DNA]</scope>
    <source>
        <strain evidence="2 3">NEAU-7082</strain>
    </source>
</reference>
<dbReference type="SUPFAM" id="SSF55729">
    <property type="entry name" value="Acyl-CoA N-acyltransferases (Nat)"/>
    <property type="match status" value="1"/>
</dbReference>
<keyword evidence="3" id="KW-1185">Reference proteome</keyword>
<dbReference type="GO" id="GO:1990189">
    <property type="term" value="F:protein N-terminal-serine acetyltransferase activity"/>
    <property type="evidence" value="ECO:0007669"/>
    <property type="project" value="TreeGrafter"/>
</dbReference>
<evidence type="ECO:0000313" key="3">
    <source>
        <dbReference type="Proteomes" id="UP000477750"/>
    </source>
</evidence>
<name>A0A6L5G8N7_9ACTN</name>
<dbReference type="GO" id="GO:0005737">
    <property type="term" value="C:cytoplasm"/>
    <property type="evidence" value="ECO:0007669"/>
    <property type="project" value="TreeGrafter"/>
</dbReference>
<dbReference type="Gene3D" id="3.40.630.30">
    <property type="match status" value="1"/>
</dbReference>
<organism evidence="2 3">
    <name type="scientific">Glycomyces albidus</name>
    <dbReference type="NCBI Taxonomy" id="2656774"/>
    <lineage>
        <taxon>Bacteria</taxon>
        <taxon>Bacillati</taxon>
        <taxon>Actinomycetota</taxon>
        <taxon>Actinomycetes</taxon>
        <taxon>Glycomycetales</taxon>
        <taxon>Glycomycetaceae</taxon>
        <taxon>Glycomyces</taxon>
    </lineage>
</organism>
<accession>A0A6L5G8N7</accession>
<comment type="caution">
    <text evidence="2">The sequence shown here is derived from an EMBL/GenBank/DDBJ whole genome shotgun (WGS) entry which is preliminary data.</text>
</comment>
<dbReference type="PANTHER" id="PTHR43441:SF2">
    <property type="entry name" value="FAMILY ACETYLTRANSFERASE, PUTATIVE (AFU_ORTHOLOGUE AFUA_7G00850)-RELATED"/>
    <property type="match status" value="1"/>
</dbReference>